<dbReference type="Proteomes" id="UP000472971">
    <property type="component" value="Unassembled WGS sequence"/>
</dbReference>
<reference evidence="3 4" key="1">
    <citation type="submission" date="2020-02" db="EMBL/GenBank/DDBJ databases">
        <title>Bacillus aquiflavi sp. nov., isolated from yellow water of strong flavor Chinese baijiu in Yibin region of China.</title>
        <authorList>
            <person name="Xie J."/>
        </authorList>
    </citation>
    <scope>NUCLEOTIDE SEQUENCE [LARGE SCALE GENOMIC DNA]</scope>
    <source>
        <strain evidence="3 4">3H-10</strain>
    </source>
</reference>
<sequence length="251" mass="27648">MSEQNNQIQSASNSDPCPIVVPCQVTGRTQPQFPDQPVTPVTPATNPIVKIPVVLAETSVQIVVEADIPLTPAASEIKRVLKDAFLTQCKLVPVEFEAEPVTGTTDLFRATRGKLLLEGFIRKNIEYATADCNGTLRDRIANIQFSGFADLAGDVLTGGDFQAFPVFALSSENRARFINPTNGSLPRLDKYLFGNTVNYNEQPYCELVTANFIELDFSPCPTDLNQTFNTLREKIVLDLTLKVLQVQQVQI</sequence>
<dbReference type="Pfam" id="PF25250">
    <property type="entry name" value="DUF7852"/>
    <property type="match status" value="2"/>
</dbReference>
<comment type="caution">
    <text evidence="3">The sequence shown here is derived from an EMBL/GenBank/DDBJ whole genome shotgun (WGS) entry which is preliminary data.</text>
</comment>
<evidence type="ECO:0000313" key="3">
    <source>
        <dbReference type="EMBL" id="NEY82271.1"/>
    </source>
</evidence>
<dbReference type="InterPro" id="IPR057174">
    <property type="entry name" value="DUF7852"/>
</dbReference>
<dbReference type="Proteomes" id="UP000570010">
    <property type="component" value="Unassembled WGS sequence"/>
</dbReference>
<gene>
    <name evidence="3" type="ORF">G4D64_12330</name>
    <name evidence="2" type="ORF">H1Z61_12940</name>
</gene>
<dbReference type="EMBL" id="JACEIO010000032">
    <property type="protein sequence ID" value="MBA4538015.1"/>
    <property type="molecule type" value="Genomic_DNA"/>
</dbReference>
<dbReference type="EMBL" id="JAAIWN010000030">
    <property type="protein sequence ID" value="NEY82271.1"/>
    <property type="molecule type" value="Genomic_DNA"/>
</dbReference>
<dbReference type="NCBIfam" id="NF045794">
    <property type="entry name" value="CsxC_fam"/>
    <property type="match status" value="1"/>
</dbReference>
<evidence type="ECO:0000313" key="4">
    <source>
        <dbReference type="Proteomes" id="UP000472971"/>
    </source>
</evidence>
<evidence type="ECO:0000313" key="2">
    <source>
        <dbReference type="EMBL" id="MBA4538015.1"/>
    </source>
</evidence>
<evidence type="ECO:0000259" key="1">
    <source>
        <dbReference type="Pfam" id="PF25250"/>
    </source>
</evidence>
<name>A0A6B3W318_9BACI</name>
<dbReference type="InterPro" id="IPR054845">
    <property type="entry name" value="Exosporium_prot_C"/>
</dbReference>
<protein>
    <recommendedName>
        <fullName evidence="1">DUF7852 domain-containing protein</fullName>
    </recommendedName>
</protein>
<organism evidence="3 4">
    <name type="scientific">Bacillus aquiflavi</name>
    <dbReference type="NCBI Taxonomy" id="2672567"/>
    <lineage>
        <taxon>Bacteria</taxon>
        <taxon>Bacillati</taxon>
        <taxon>Bacillota</taxon>
        <taxon>Bacilli</taxon>
        <taxon>Bacillales</taxon>
        <taxon>Bacillaceae</taxon>
        <taxon>Bacillus</taxon>
    </lineage>
</organism>
<accession>A0A6B3W318</accession>
<feature type="domain" description="DUF7852" evidence="1">
    <location>
        <begin position="49"/>
        <end position="133"/>
    </location>
</feature>
<dbReference type="AlphaFoldDB" id="A0A6B3W318"/>
<feature type="domain" description="DUF7852" evidence="1">
    <location>
        <begin position="160"/>
        <end position="215"/>
    </location>
</feature>
<keyword evidence="4" id="KW-1185">Reference proteome</keyword>
<proteinExistence type="predicted"/>
<dbReference type="RefSeq" id="WP_163242655.1">
    <property type="nucleotide sequence ID" value="NZ_CP082780.1"/>
</dbReference>
<reference evidence="2 5" key="2">
    <citation type="submission" date="2020-07" db="EMBL/GenBank/DDBJ databases">
        <authorList>
            <person name="Feng H."/>
        </authorList>
    </citation>
    <scope>NUCLEOTIDE SEQUENCE [LARGE SCALE GENOMIC DNA]</scope>
    <source>
        <strain evidence="5">s-12</strain>
        <strain evidence="2">S-12</strain>
    </source>
</reference>
<evidence type="ECO:0000313" key="5">
    <source>
        <dbReference type="Proteomes" id="UP000570010"/>
    </source>
</evidence>